<keyword evidence="1" id="KW-1133">Transmembrane helix</keyword>
<dbReference type="RefSeq" id="WP_216123764.1">
    <property type="nucleotide sequence ID" value="NZ_CP086239.1"/>
</dbReference>
<evidence type="ECO:0000313" key="3">
    <source>
        <dbReference type="Proteomes" id="UP001164733"/>
    </source>
</evidence>
<reference evidence="2" key="1">
    <citation type="submission" date="2021-11" db="EMBL/GenBank/DDBJ databases">
        <title>Clostridia strains as spoilage organisms.</title>
        <authorList>
            <person name="Wambui J."/>
            <person name="Stevens M.J.A."/>
            <person name="Stephan R."/>
        </authorList>
    </citation>
    <scope>NUCLEOTIDE SEQUENCE</scope>
    <source>
        <strain evidence="2">CF009</strain>
    </source>
</reference>
<proteinExistence type="predicted"/>
<sequence length="336" mass="37890">MNENNMVENELHEQHAESKIFTILAIIFFVIGTIISIAEILVQRSVYLKTANIGSQLGYIIGRIIAVVFIAYIVRLIFKKKKGRALMIFSIIFMLASSVATANVINKRTEEISFNKVAMHKLISMSSDYAAGKDLSSDKLENSKYGNMAPLLDLCNQYFISYQKLSANMKTDVSKAHVETLLSADTFSTPAKTKDTQERLKTLTSGFGQFEADANKITKKMNTDVNNVDIPQIYKEDVAAGFEKGQLQSSAMIKKYIAFEINFIKKINDSVTFMVSEKGNYEVKNNMVYFKSPATLAKFNKNMTDIQKLAIEETTLINDMKKTAEKQLDYMKTLDK</sequence>
<dbReference type="Proteomes" id="UP001164733">
    <property type="component" value="Chromosome"/>
</dbReference>
<feature type="transmembrane region" description="Helical" evidence="1">
    <location>
        <begin position="85"/>
        <end position="105"/>
    </location>
</feature>
<gene>
    <name evidence="2" type="ORF">LL038_16085</name>
</gene>
<keyword evidence="1" id="KW-0812">Transmembrane</keyword>
<protein>
    <submittedName>
        <fullName evidence="2">Uncharacterized protein</fullName>
    </submittedName>
</protein>
<name>A0AA47I4E4_9CLOT</name>
<evidence type="ECO:0000313" key="2">
    <source>
        <dbReference type="EMBL" id="WAG59152.1"/>
    </source>
</evidence>
<dbReference type="EMBL" id="CP086239">
    <property type="protein sequence ID" value="WAG59152.1"/>
    <property type="molecule type" value="Genomic_DNA"/>
</dbReference>
<keyword evidence="1" id="KW-0472">Membrane</keyword>
<organism evidence="2 3">
    <name type="scientific">Clostridium estertheticum</name>
    <dbReference type="NCBI Taxonomy" id="238834"/>
    <lineage>
        <taxon>Bacteria</taxon>
        <taxon>Bacillati</taxon>
        <taxon>Bacillota</taxon>
        <taxon>Clostridia</taxon>
        <taxon>Eubacteriales</taxon>
        <taxon>Clostridiaceae</taxon>
        <taxon>Clostridium</taxon>
    </lineage>
</organism>
<evidence type="ECO:0000256" key="1">
    <source>
        <dbReference type="SAM" id="Phobius"/>
    </source>
</evidence>
<feature type="transmembrane region" description="Helical" evidence="1">
    <location>
        <begin position="57"/>
        <end position="78"/>
    </location>
</feature>
<feature type="transmembrane region" description="Helical" evidence="1">
    <location>
        <begin position="20"/>
        <end position="42"/>
    </location>
</feature>
<accession>A0AA47I4E4</accession>
<dbReference type="AlphaFoldDB" id="A0AA47I4E4"/>